<evidence type="ECO:0000313" key="3">
    <source>
        <dbReference type="Proteomes" id="UP001164743"/>
    </source>
</evidence>
<sequence length="143" mass="14813">MMTLESSEEGAEAIAEGCLGSGNGRAAEELLDADEGGGERWQGGNNGGACCGSRVGSEEARPDDGSVSPHHAVDCRAQSERVQAAGNLVQSSDICGLQLAPSVAWVYAPHRQGLLGGGAREESGGQGFNYRSLSTRSLRRFFG</sequence>
<dbReference type="Proteomes" id="UP001164743">
    <property type="component" value="Chromosome 1A"/>
</dbReference>
<feature type="compositionally biased region" description="Acidic residues" evidence="1">
    <location>
        <begin position="1"/>
        <end position="11"/>
    </location>
</feature>
<organism evidence="2 3">
    <name type="scientific">Puccinia triticina</name>
    <dbReference type="NCBI Taxonomy" id="208348"/>
    <lineage>
        <taxon>Eukaryota</taxon>
        <taxon>Fungi</taxon>
        <taxon>Dikarya</taxon>
        <taxon>Basidiomycota</taxon>
        <taxon>Pucciniomycotina</taxon>
        <taxon>Pucciniomycetes</taxon>
        <taxon>Pucciniales</taxon>
        <taxon>Pucciniaceae</taxon>
        <taxon>Puccinia</taxon>
    </lineage>
</organism>
<proteinExistence type="predicted"/>
<evidence type="ECO:0000256" key="1">
    <source>
        <dbReference type="SAM" id="MobiDB-lite"/>
    </source>
</evidence>
<feature type="compositionally biased region" description="Gly residues" evidence="1">
    <location>
        <begin position="39"/>
        <end position="50"/>
    </location>
</feature>
<dbReference type="RefSeq" id="XP_053017191.1">
    <property type="nucleotide sequence ID" value="XM_053166061.1"/>
</dbReference>
<protein>
    <submittedName>
        <fullName evidence="2">Uncharacterized protein</fullName>
    </submittedName>
</protein>
<name>A0ABY7C8Y4_9BASI</name>
<reference evidence="2" key="1">
    <citation type="submission" date="2022-10" db="EMBL/GenBank/DDBJ databases">
        <title>Puccinia triticina Genome sequencing and assembly.</title>
        <authorList>
            <person name="Li C."/>
        </authorList>
    </citation>
    <scope>NUCLEOTIDE SEQUENCE</scope>
    <source>
        <strain evidence="2">Pt15</strain>
    </source>
</reference>
<feature type="region of interest" description="Disordered" evidence="1">
    <location>
        <begin position="1"/>
        <end position="71"/>
    </location>
</feature>
<gene>
    <name evidence="2" type="ORF">PtA15_1A978</name>
</gene>
<dbReference type="EMBL" id="CP110421">
    <property type="protein sequence ID" value="WAQ81636.1"/>
    <property type="molecule type" value="Genomic_DNA"/>
</dbReference>
<dbReference type="GeneID" id="77806956"/>
<evidence type="ECO:0000313" key="2">
    <source>
        <dbReference type="EMBL" id="WAQ81636.1"/>
    </source>
</evidence>
<accession>A0ABY7C8Y4</accession>
<keyword evidence="3" id="KW-1185">Reference proteome</keyword>